<sequence>MPPKKKDNKKKSDTRDAEDAIEAEQAVEKTTGALGALQNRGLSKDPPAIATRKSTRNAKAATTQVDPASPLTTNPPTRSPSTAAPLLPTMHENDAGADEDGGANEDTEEESGDVMKDLRGMEDVQQPDDCKYQFCCALIAILVQLDLVHMDHQDMAVESVYATIEKKVMGSGSTIGIQDLVANVKATPPMSARAFMLHRTALFGDGKVAIGSVTEVLAGTAPLLAIKPLSTVTLEEKGGVYHTVLWYRPIQGEQPVTVAKLAPTHQPHRAQSESVSNEPNHGFHQSKLDPEVLEWLRVELEGPTKPLPGAGSLREAWEREKLYRLVKSNADEHFKYKQSYKINIEPYDGILFKVDALQDICFLRHTNCAKSTTGFANAEKNPEMARWLNEEARAGDTDFSSWSISRFWAEASKRAEIADKKALSYQEKKGKEKQVKGKEKPKERVKKPRQVVEVDEQEEFDSDDLDAPQGSSKYHGRK</sequence>
<feature type="compositionally biased region" description="Basic and acidic residues" evidence="1">
    <location>
        <begin position="423"/>
        <end position="442"/>
    </location>
</feature>
<reference evidence="3" key="2">
    <citation type="submission" date="2015-01" db="EMBL/GenBank/DDBJ databases">
        <title>Evolutionary Origins and Diversification of the Mycorrhizal Mutualists.</title>
        <authorList>
            <consortium name="DOE Joint Genome Institute"/>
            <consortium name="Mycorrhizal Genomics Consortium"/>
            <person name="Kohler A."/>
            <person name="Kuo A."/>
            <person name="Nagy L.G."/>
            <person name="Floudas D."/>
            <person name="Copeland A."/>
            <person name="Barry K.W."/>
            <person name="Cichocki N."/>
            <person name="Veneault-Fourrey C."/>
            <person name="LaButti K."/>
            <person name="Lindquist E.A."/>
            <person name="Lipzen A."/>
            <person name="Lundell T."/>
            <person name="Morin E."/>
            <person name="Murat C."/>
            <person name="Riley R."/>
            <person name="Ohm R."/>
            <person name="Sun H."/>
            <person name="Tunlid A."/>
            <person name="Henrissat B."/>
            <person name="Grigoriev I.V."/>
            <person name="Hibbett D.S."/>
            <person name="Martin F."/>
        </authorList>
    </citation>
    <scope>NUCLEOTIDE SEQUENCE [LARGE SCALE GENOMIC DNA]</scope>
    <source>
        <strain evidence="3">MUT 4182</strain>
    </source>
</reference>
<protein>
    <submittedName>
        <fullName evidence="2">Uncharacterized protein</fullName>
    </submittedName>
</protein>
<feature type="compositionally biased region" description="Acidic residues" evidence="1">
    <location>
        <begin position="95"/>
        <end position="112"/>
    </location>
</feature>
<evidence type="ECO:0000313" key="2">
    <source>
        <dbReference type="EMBL" id="KIO19283.1"/>
    </source>
</evidence>
<dbReference type="Proteomes" id="UP000054248">
    <property type="component" value="Unassembled WGS sequence"/>
</dbReference>
<dbReference type="EMBL" id="KN823230">
    <property type="protein sequence ID" value="KIO19283.1"/>
    <property type="molecule type" value="Genomic_DNA"/>
</dbReference>
<feature type="region of interest" description="Disordered" evidence="1">
    <location>
        <begin position="423"/>
        <end position="478"/>
    </location>
</feature>
<dbReference type="AlphaFoldDB" id="A0A0C3KCT0"/>
<feature type="compositionally biased region" description="Acidic residues" evidence="1">
    <location>
        <begin position="453"/>
        <end position="466"/>
    </location>
</feature>
<keyword evidence="3" id="KW-1185">Reference proteome</keyword>
<accession>A0A0C3KCT0</accession>
<feature type="compositionally biased region" description="Polar residues" evidence="1">
    <location>
        <begin position="60"/>
        <end position="82"/>
    </location>
</feature>
<evidence type="ECO:0000256" key="1">
    <source>
        <dbReference type="SAM" id="MobiDB-lite"/>
    </source>
</evidence>
<dbReference type="OrthoDB" id="10386532at2759"/>
<name>A0A0C3KCT0_9AGAM</name>
<dbReference type="HOGENOM" id="CLU_571339_0_0_1"/>
<feature type="region of interest" description="Disordered" evidence="1">
    <location>
        <begin position="28"/>
        <end position="112"/>
    </location>
</feature>
<evidence type="ECO:0000313" key="3">
    <source>
        <dbReference type="Proteomes" id="UP000054248"/>
    </source>
</evidence>
<organism evidence="2 3">
    <name type="scientific">Tulasnella calospora MUT 4182</name>
    <dbReference type="NCBI Taxonomy" id="1051891"/>
    <lineage>
        <taxon>Eukaryota</taxon>
        <taxon>Fungi</taxon>
        <taxon>Dikarya</taxon>
        <taxon>Basidiomycota</taxon>
        <taxon>Agaricomycotina</taxon>
        <taxon>Agaricomycetes</taxon>
        <taxon>Cantharellales</taxon>
        <taxon>Tulasnellaceae</taxon>
        <taxon>Tulasnella</taxon>
    </lineage>
</organism>
<proteinExistence type="predicted"/>
<reference evidence="2 3" key="1">
    <citation type="submission" date="2014-04" db="EMBL/GenBank/DDBJ databases">
        <authorList>
            <consortium name="DOE Joint Genome Institute"/>
            <person name="Kuo A."/>
            <person name="Girlanda M."/>
            <person name="Perotto S."/>
            <person name="Kohler A."/>
            <person name="Nagy L.G."/>
            <person name="Floudas D."/>
            <person name="Copeland A."/>
            <person name="Barry K.W."/>
            <person name="Cichocki N."/>
            <person name="Veneault-Fourrey C."/>
            <person name="LaButti K."/>
            <person name="Lindquist E.A."/>
            <person name="Lipzen A."/>
            <person name="Lundell T."/>
            <person name="Morin E."/>
            <person name="Murat C."/>
            <person name="Sun H."/>
            <person name="Tunlid A."/>
            <person name="Henrissat B."/>
            <person name="Grigoriev I.V."/>
            <person name="Hibbett D.S."/>
            <person name="Martin F."/>
            <person name="Nordberg H.P."/>
            <person name="Cantor M.N."/>
            <person name="Hua S.X."/>
        </authorList>
    </citation>
    <scope>NUCLEOTIDE SEQUENCE [LARGE SCALE GENOMIC DNA]</scope>
    <source>
        <strain evidence="2 3">MUT 4182</strain>
    </source>
</reference>
<feature type="region of interest" description="Disordered" evidence="1">
    <location>
        <begin position="1"/>
        <end position="20"/>
    </location>
</feature>
<gene>
    <name evidence="2" type="ORF">M407DRAFT_223240</name>
</gene>
<feature type="region of interest" description="Disordered" evidence="1">
    <location>
        <begin position="265"/>
        <end position="284"/>
    </location>
</feature>